<dbReference type="SUPFAM" id="SSF143120">
    <property type="entry name" value="YefM-like"/>
    <property type="match status" value="1"/>
</dbReference>
<sequence>MDVLTYSDARANLKAVMDQVINDRTHVVVTRQKAESIVIVSLEDWNAIEETMHLLSNRTNAKRLRDSIEQLDAAGGTERSLSEPDLVEA</sequence>
<evidence type="ECO:0000256" key="2">
    <source>
        <dbReference type="RuleBase" id="RU362080"/>
    </source>
</evidence>
<evidence type="ECO:0000313" key="4">
    <source>
        <dbReference type="Proteomes" id="UP000431922"/>
    </source>
</evidence>
<dbReference type="Gene3D" id="3.40.1620.10">
    <property type="entry name" value="YefM-like domain"/>
    <property type="match status" value="1"/>
</dbReference>
<gene>
    <name evidence="3" type="ORF">GRI65_11030</name>
</gene>
<comment type="caution">
    <text evidence="3">The sequence shown here is derived from an EMBL/GenBank/DDBJ whole genome shotgun (WGS) entry which is preliminary data.</text>
</comment>
<dbReference type="InterPro" id="IPR036165">
    <property type="entry name" value="YefM-like_sf"/>
</dbReference>
<evidence type="ECO:0000313" key="3">
    <source>
        <dbReference type="EMBL" id="MXP44989.1"/>
    </source>
</evidence>
<dbReference type="PANTHER" id="PTHR33713:SF6">
    <property type="entry name" value="ANTITOXIN YEFM"/>
    <property type="match status" value="1"/>
</dbReference>
<dbReference type="Pfam" id="PF02604">
    <property type="entry name" value="PhdYeFM_antitox"/>
    <property type="match status" value="1"/>
</dbReference>
<dbReference type="InterPro" id="IPR006442">
    <property type="entry name" value="Antitoxin_Phd/YefM"/>
</dbReference>
<dbReference type="InterPro" id="IPR051405">
    <property type="entry name" value="phD/YefM_antitoxin"/>
</dbReference>
<comment type="function">
    <text evidence="2">Antitoxin component of a type II toxin-antitoxin (TA) system.</text>
</comment>
<proteinExistence type="inferred from homology"/>
<dbReference type="RefSeq" id="WP_160756638.1">
    <property type="nucleotide sequence ID" value="NZ_WTYL01000003.1"/>
</dbReference>
<dbReference type="OrthoDB" id="9802003at2"/>
<dbReference type="NCBIfam" id="TIGR01552">
    <property type="entry name" value="phd_fam"/>
    <property type="match status" value="1"/>
</dbReference>
<dbReference type="Gene3D" id="6.10.250.330">
    <property type="match status" value="1"/>
</dbReference>
<dbReference type="PANTHER" id="PTHR33713">
    <property type="entry name" value="ANTITOXIN YAFN-RELATED"/>
    <property type="match status" value="1"/>
</dbReference>
<evidence type="ECO:0000256" key="1">
    <source>
        <dbReference type="ARBA" id="ARBA00009981"/>
    </source>
</evidence>
<reference evidence="3 4" key="1">
    <citation type="submission" date="2019-12" db="EMBL/GenBank/DDBJ databases">
        <title>Genomic-based taxomic classification of the family Erythrobacteraceae.</title>
        <authorList>
            <person name="Xu L."/>
        </authorList>
    </citation>
    <scope>NUCLEOTIDE SEQUENCE [LARGE SCALE GENOMIC DNA]</scope>
    <source>
        <strain evidence="3 4">KCTC 42453</strain>
    </source>
</reference>
<dbReference type="AlphaFoldDB" id="A0A845BBP3"/>
<comment type="similarity">
    <text evidence="1 2">Belongs to the phD/YefM antitoxin family.</text>
</comment>
<organism evidence="3 4">
    <name type="scientific">Allopontixanthobacter sediminis</name>
    <dbReference type="NCBI Taxonomy" id="1689985"/>
    <lineage>
        <taxon>Bacteria</taxon>
        <taxon>Pseudomonadati</taxon>
        <taxon>Pseudomonadota</taxon>
        <taxon>Alphaproteobacteria</taxon>
        <taxon>Sphingomonadales</taxon>
        <taxon>Erythrobacteraceae</taxon>
        <taxon>Allopontixanthobacter</taxon>
    </lineage>
</organism>
<keyword evidence="4" id="KW-1185">Reference proteome</keyword>
<accession>A0A845BBP3</accession>
<protein>
    <recommendedName>
        <fullName evidence="2">Antitoxin</fullName>
    </recommendedName>
</protein>
<dbReference type="EMBL" id="WTYL01000003">
    <property type="protein sequence ID" value="MXP44989.1"/>
    <property type="molecule type" value="Genomic_DNA"/>
</dbReference>
<name>A0A845BBP3_9SPHN</name>
<dbReference type="Proteomes" id="UP000431922">
    <property type="component" value="Unassembled WGS sequence"/>
</dbReference>